<proteinExistence type="predicted"/>
<feature type="region of interest" description="Disordered" evidence="1">
    <location>
        <begin position="565"/>
        <end position="595"/>
    </location>
</feature>
<keyword evidence="5" id="KW-1185">Reference proteome</keyword>
<protein>
    <submittedName>
        <fullName evidence="4">Uncharacterized protein</fullName>
    </submittedName>
</protein>
<feature type="compositionally biased region" description="Basic and acidic residues" evidence="1">
    <location>
        <begin position="568"/>
        <end position="594"/>
    </location>
</feature>
<evidence type="ECO:0000313" key="5">
    <source>
        <dbReference type="Proteomes" id="UP001159363"/>
    </source>
</evidence>
<feature type="signal peptide" evidence="3">
    <location>
        <begin position="1"/>
        <end position="26"/>
    </location>
</feature>
<name>A0ABQ9GDU5_9NEOP</name>
<organism evidence="4 5">
    <name type="scientific">Dryococelus australis</name>
    <dbReference type="NCBI Taxonomy" id="614101"/>
    <lineage>
        <taxon>Eukaryota</taxon>
        <taxon>Metazoa</taxon>
        <taxon>Ecdysozoa</taxon>
        <taxon>Arthropoda</taxon>
        <taxon>Hexapoda</taxon>
        <taxon>Insecta</taxon>
        <taxon>Pterygota</taxon>
        <taxon>Neoptera</taxon>
        <taxon>Polyneoptera</taxon>
        <taxon>Phasmatodea</taxon>
        <taxon>Verophasmatodea</taxon>
        <taxon>Anareolatae</taxon>
        <taxon>Phasmatidae</taxon>
        <taxon>Eurycanthinae</taxon>
        <taxon>Dryococelus</taxon>
    </lineage>
</organism>
<gene>
    <name evidence="4" type="ORF">PR048_030821</name>
</gene>
<accession>A0ABQ9GDU5</accession>
<evidence type="ECO:0000256" key="2">
    <source>
        <dbReference type="SAM" id="Phobius"/>
    </source>
</evidence>
<feature type="transmembrane region" description="Helical" evidence="2">
    <location>
        <begin position="373"/>
        <end position="392"/>
    </location>
</feature>
<evidence type="ECO:0000256" key="1">
    <source>
        <dbReference type="SAM" id="MobiDB-lite"/>
    </source>
</evidence>
<keyword evidence="2" id="KW-1133">Transmembrane helix</keyword>
<sequence length="691" mass="76682">MPLNVCPLIEALVLSISSYWSVQTAAVPWWPKVVCSSGRRRGIRGGELFAPPRSSPRIIVSVVDRPARQLDATIDAPMNLICTVQRHDGNTARLARRSEETVGVRVRVARIAPSLLDLGRAAQTNSFQRGLERRSSYEGRISSPAMDCAILKRNMCEYGEATSQQSFEWRRELPFSRHTGYPEAYEGSGKKGGLGGGGSGPAHPEAPAVETLEMLSSVNIIIIMVVFCLMLSGMCCAFLYKCTSKLMHDHRIIRASHYRTCDTRPNYCSRSIRNTDDDVPREVRGRGRPCSGSHLVIKQPRVTLASSEQLDRLSQKGGGSALWGTYVLMYGVKVAAQRGDTEHASVQMLAYPFSDWLRETIWERASRMIGYRVLAKVFLLAGLPCLLANELTRAMIGVMKCRQSDGIWGCDSWYRPFTVTAHLSEALLKFYFQDIPSPHANKAELRLENCTKRQRTELRNVRGMSILDARSYLREECHFLFLEVFLESALGAGGRLVCASRGHSAELRGVMPLFLSSPSTTPSLPPLHNVPLGIGSYTPRGMANCWLALAHSPTHSAMSLVVGYGGRRRGENNTDKRRSFTNPDKKKNTPKEENQNIVVAERLARSPPTKANRVQSPAGSLDFSQVGIMPDDAIGRQFFSGISRFPPASSFRRRSIFTLQSSSSALKTSLLRASQISSLTQPKYWSLTPYC</sequence>
<feature type="region of interest" description="Disordered" evidence="1">
    <location>
        <begin position="186"/>
        <end position="205"/>
    </location>
</feature>
<comment type="caution">
    <text evidence="4">The sequence shown here is derived from an EMBL/GenBank/DDBJ whole genome shotgun (WGS) entry which is preliminary data.</text>
</comment>
<keyword evidence="2" id="KW-0812">Transmembrane</keyword>
<reference evidence="4 5" key="1">
    <citation type="submission" date="2023-02" db="EMBL/GenBank/DDBJ databases">
        <title>LHISI_Scaffold_Assembly.</title>
        <authorList>
            <person name="Stuart O.P."/>
            <person name="Cleave R."/>
            <person name="Magrath M.J.L."/>
            <person name="Mikheyev A.S."/>
        </authorList>
    </citation>
    <scope>NUCLEOTIDE SEQUENCE [LARGE SCALE GENOMIC DNA]</scope>
    <source>
        <strain evidence="4">Daus_M_001</strain>
        <tissue evidence="4">Leg muscle</tissue>
    </source>
</reference>
<evidence type="ECO:0000313" key="4">
    <source>
        <dbReference type="EMBL" id="KAJ8869249.1"/>
    </source>
</evidence>
<dbReference type="Proteomes" id="UP001159363">
    <property type="component" value="Chromosome 13"/>
</dbReference>
<keyword evidence="3" id="KW-0732">Signal</keyword>
<feature type="transmembrane region" description="Helical" evidence="2">
    <location>
        <begin position="220"/>
        <end position="240"/>
    </location>
</feature>
<dbReference type="EMBL" id="JARBHB010000014">
    <property type="protein sequence ID" value="KAJ8869249.1"/>
    <property type="molecule type" value="Genomic_DNA"/>
</dbReference>
<keyword evidence="2" id="KW-0472">Membrane</keyword>
<feature type="chain" id="PRO_5046225028" evidence="3">
    <location>
        <begin position="27"/>
        <end position="691"/>
    </location>
</feature>
<evidence type="ECO:0000256" key="3">
    <source>
        <dbReference type="SAM" id="SignalP"/>
    </source>
</evidence>
<feature type="compositionally biased region" description="Gly residues" evidence="1">
    <location>
        <begin position="190"/>
        <end position="200"/>
    </location>
</feature>